<dbReference type="EMBL" id="RHHQ01000014">
    <property type="protein sequence ID" value="RNB85463.1"/>
    <property type="molecule type" value="Genomic_DNA"/>
</dbReference>
<keyword evidence="9" id="KW-1185">Reference proteome</keyword>
<gene>
    <name evidence="8" type="ORF">EDM56_18840</name>
</gene>
<dbReference type="Pfam" id="PF00171">
    <property type="entry name" value="Aldedh"/>
    <property type="match status" value="1"/>
</dbReference>
<evidence type="ECO:0000256" key="6">
    <source>
        <dbReference type="ARBA" id="ARBA00067277"/>
    </source>
</evidence>
<organism evidence="8 9">
    <name type="scientific">Brevibacillus fluminis</name>
    <dbReference type="NCBI Taxonomy" id="511487"/>
    <lineage>
        <taxon>Bacteria</taxon>
        <taxon>Bacillati</taxon>
        <taxon>Bacillota</taxon>
        <taxon>Bacilli</taxon>
        <taxon>Bacillales</taxon>
        <taxon>Paenibacillaceae</taxon>
        <taxon>Brevibacillus</taxon>
    </lineage>
</organism>
<dbReference type="GO" id="GO:0016620">
    <property type="term" value="F:oxidoreductase activity, acting on the aldehyde or oxo group of donors, NAD or NADP as acceptor"/>
    <property type="evidence" value="ECO:0007669"/>
    <property type="project" value="InterPro"/>
</dbReference>
<protein>
    <recommendedName>
        <fullName evidence="6">3-sulfolactaldehyde dehydrogenase</fullName>
        <ecNumber evidence="5">1.2.1.97</ecNumber>
    </recommendedName>
</protein>
<evidence type="ECO:0000259" key="7">
    <source>
        <dbReference type="Pfam" id="PF00171"/>
    </source>
</evidence>
<name>A0A3M8DBX0_9BACL</name>
<dbReference type="InterPro" id="IPR015590">
    <property type="entry name" value="Aldehyde_DH_dom"/>
</dbReference>
<keyword evidence="2" id="KW-0560">Oxidoreductase</keyword>
<reference evidence="8 9" key="1">
    <citation type="submission" date="2018-10" db="EMBL/GenBank/DDBJ databases">
        <title>Phylogenomics of Brevibacillus.</title>
        <authorList>
            <person name="Dunlap C."/>
        </authorList>
    </citation>
    <scope>NUCLEOTIDE SEQUENCE [LARGE SCALE GENOMIC DNA]</scope>
    <source>
        <strain evidence="8 9">JCM 15716</strain>
    </source>
</reference>
<dbReference type="InterPro" id="IPR016161">
    <property type="entry name" value="Ald_DH/histidinol_DH"/>
</dbReference>
<proteinExistence type="inferred from homology"/>
<evidence type="ECO:0000313" key="9">
    <source>
        <dbReference type="Proteomes" id="UP000271031"/>
    </source>
</evidence>
<evidence type="ECO:0000256" key="3">
    <source>
        <dbReference type="ARBA" id="ARBA00050326"/>
    </source>
</evidence>
<dbReference type="InterPro" id="IPR016163">
    <property type="entry name" value="Ald_DH_C"/>
</dbReference>
<dbReference type="Gene3D" id="3.40.605.10">
    <property type="entry name" value="Aldehyde Dehydrogenase, Chain A, domain 1"/>
    <property type="match status" value="1"/>
</dbReference>
<evidence type="ECO:0000256" key="2">
    <source>
        <dbReference type="ARBA" id="ARBA00023002"/>
    </source>
</evidence>
<dbReference type="Proteomes" id="UP000271031">
    <property type="component" value="Unassembled WGS sequence"/>
</dbReference>
<feature type="domain" description="Aldehyde dehydrogenase" evidence="7">
    <location>
        <begin position="22"/>
        <end position="479"/>
    </location>
</feature>
<accession>A0A3M8DBX0</accession>
<comment type="function">
    <text evidence="4">Part of the sulfo-TAL (or sulfo-SFT) pathway, a D-sulfoquinovose degradation pathway that produces sulfolactate (SL). Catalyzes the oxidation of 3-sulfolactaldehyde (SLA) to sulfolactate (SL).</text>
</comment>
<evidence type="ECO:0000256" key="1">
    <source>
        <dbReference type="ARBA" id="ARBA00009986"/>
    </source>
</evidence>
<dbReference type="PROSITE" id="PS00070">
    <property type="entry name" value="ALDEHYDE_DEHYDR_CYS"/>
    <property type="match status" value="1"/>
</dbReference>
<dbReference type="PANTHER" id="PTHR11699">
    <property type="entry name" value="ALDEHYDE DEHYDROGENASE-RELATED"/>
    <property type="match status" value="1"/>
</dbReference>
<dbReference type="AlphaFoldDB" id="A0A3M8DBX0"/>
<dbReference type="SUPFAM" id="SSF53720">
    <property type="entry name" value="ALDH-like"/>
    <property type="match status" value="1"/>
</dbReference>
<comment type="similarity">
    <text evidence="1">Belongs to the aldehyde dehydrogenase family.</text>
</comment>
<comment type="catalytic activity">
    <reaction evidence="3">
        <text>(2S)-3-sulfolactaldehyde + NAD(+) + H2O = (2S)-3-sulfolactate + NADH + 2 H(+)</text>
        <dbReference type="Rhea" id="RHEA:47932"/>
        <dbReference type="ChEBI" id="CHEBI:15377"/>
        <dbReference type="ChEBI" id="CHEBI:15378"/>
        <dbReference type="ChEBI" id="CHEBI:57540"/>
        <dbReference type="ChEBI" id="CHEBI:57945"/>
        <dbReference type="ChEBI" id="CHEBI:61289"/>
        <dbReference type="ChEBI" id="CHEBI:90109"/>
        <dbReference type="EC" id="1.2.1.97"/>
    </reaction>
    <physiologicalReaction direction="left-to-right" evidence="3">
        <dbReference type="Rhea" id="RHEA:47933"/>
    </physiologicalReaction>
</comment>
<comment type="caution">
    <text evidence="8">The sequence shown here is derived from an EMBL/GenBank/DDBJ whole genome shotgun (WGS) entry which is preliminary data.</text>
</comment>
<dbReference type="FunFam" id="3.40.605.10:FF:000007">
    <property type="entry name" value="NAD/NADP-dependent betaine aldehyde dehydrogenase"/>
    <property type="match status" value="1"/>
</dbReference>
<dbReference type="Gene3D" id="3.40.309.10">
    <property type="entry name" value="Aldehyde Dehydrogenase, Chain A, domain 2"/>
    <property type="match status" value="1"/>
</dbReference>
<dbReference type="EC" id="1.2.1.97" evidence="5"/>
<sequence length="492" mass="53919">MHMPYVRNQATLQAKSYINGQWVEGEGEIIEIISPVNGELFGTVRACSIEQVEAAVESAKKAQKRWARMALLDRLDILRRAVQIWKAKGEEMARYITLEMGKTIREAREEVYEMGIPIFEYADGEIQRFKGATLLSTSQRTNSKKIHITHAPIGVMGIITPWNFPVSISCETIPFALVAGNTVVYKPSENTPFSTGLWVEILAEAGLPPGVINLVHGKAQVGSTIVQHKDVRAIAFTGSTAVGERIVKEAGLKRTLLEMGGNGPLIVMEDANIDEAVEAAISGCFYNAGQVCTASERILVHESVQDEFVAKLVERTKKMRLGNPLDEITDMGPLSSAAIVDKMNAHIEDAVAKGAKVVYGGTHEGLYYKPTILINVSQDTLIGREETFGPIAPIIPFSTKEEAVEIANDTQYGLTSAVFTSGLETAWYMSEHLEHGMVHINEGTNYWELLAPFGGVKNSGNGGRVLGSYVLEDVTEVKLIIFEPTKVKRNNQ</sequence>
<dbReference type="RefSeq" id="WP_122919468.1">
    <property type="nucleotide sequence ID" value="NZ_RHHQ01000014.1"/>
</dbReference>
<dbReference type="OrthoDB" id="20170at2"/>
<evidence type="ECO:0000256" key="5">
    <source>
        <dbReference type="ARBA" id="ARBA00066984"/>
    </source>
</evidence>
<dbReference type="FunFam" id="3.40.309.10:FF:000009">
    <property type="entry name" value="Aldehyde dehydrogenase A"/>
    <property type="match status" value="1"/>
</dbReference>
<dbReference type="InterPro" id="IPR016162">
    <property type="entry name" value="Ald_DH_N"/>
</dbReference>
<evidence type="ECO:0000313" key="8">
    <source>
        <dbReference type="EMBL" id="RNB85463.1"/>
    </source>
</evidence>
<evidence type="ECO:0000256" key="4">
    <source>
        <dbReference type="ARBA" id="ARBA00054572"/>
    </source>
</evidence>
<dbReference type="InterPro" id="IPR016160">
    <property type="entry name" value="Ald_DH_CS_CYS"/>
</dbReference>